<dbReference type="PANTHER" id="PTHR34814:SF1">
    <property type="entry name" value="NITROSOGUANIDINE RESISTANCE PROTEIN SNG1"/>
    <property type="match status" value="1"/>
</dbReference>
<evidence type="ECO:0000256" key="1">
    <source>
        <dbReference type="SAM" id="MobiDB-lite"/>
    </source>
</evidence>
<gene>
    <name evidence="4" type="ORF">CY34DRAFT_86340</name>
</gene>
<evidence type="ECO:0000313" key="4">
    <source>
        <dbReference type="EMBL" id="KIK40960.1"/>
    </source>
</evidence>
<evidence type="ECO:0000313" key="5">
    <source>
        <dbReference type="Proteomes" id="UP000054485"/>
    </source>
</evidence>
<dbReference type="Proteomes" id="UP000054485">
    <property type="component" value="Unassembled WGS sequence"/>
</dbReference>
<keyword evidence="2" id="KW-1133">Transmembrane helix</keyword>
<accession>A0A0C9ZT03</accession>
<feature type="region of interest" description="Disordered" evidence="1">
    <location>
        <begin position="1"/>
        <end position="36"/>
    </location>
</feature>
<dbReference type="InParanoid" id="A0A0C9ZT03"/>
<dbReference type="Pfam" id="PF12051">
    <property type="entry name" value="DUF3533"/>
    <property type="match status" value="1"/>
</dbReference>
<dbReference type="InterPro" id="IPR022703">
    <property type="entry name" value="DUF3533"/>
</dbReference>
<keyword evidence="2" id="KW-0812">Transmembrane</keyword>
<dbReference type="STRING" id="930992.A0A0C9ZT03"/>
<keyword evidence="5" id="KW-1185">Reference proteome</keyword>
<feature type="transmembrane region" description="Helical" evidence="2">
    <location>
        <begin position="368"/>
        <end position="388"/>
    </location>
</feature>
<dbReference type="OrthoDB" id="2140105at2759"/>
<dbReference type="InterPro" id="IPR053001">
    <property type="entry name" value="MNNG_permease-like"/>
</dbReference>
<feature type="transmembrane region" description="Helical" evidence="2">
    <location>
        <begin position="334"/>
        <end position="356"/>
    </location>
</feature>
<reference evidence="4 5" key="1">
    <citation type="submission" date="2014-04" db="EMBL/GenBank/DDBJ databases">
        <authorList>
            <consortium name="DOE Joint Genome Institute"/>
            <person name="Kuo A."/>
            <person name="Ruytinx J."/>
            <person name="Rineau F."/>
            <person name="Colpaert J."/>
            <person name="Kohler A."/>
            <person name="Nagy L.G."/>
            <person name="Floudas D."/>
            <person name="Copeland A."/>
            <person name="Barry K.W."/>
            <person name="Cichocki N."/>
            <person name="Veneault-Fourrey C."/>
            <person name="LaButti K."/>
            <person name="Lindquist E.A."/>
            <person name="Lipzen A."/>
            <person name="Lundell T."/>
            <person name="Morin E."/>
            <person name="Murat C."/>
            <person name="Sun H."/>
            <person name="Tunlid A."/>
            <person name="Henrissat B."/>
            <person name="Grigoriev I.V."/>
            <person name="Hibbett D.S."/>
            <person name="Martin F."/>
            <person name="Nordberg H.P."/>
            <person name="Cantor M.N."/>
            <person name="Hua S.X."/>
        </authorList>
    </citation>
    <scope>NUCLEOTIDE SEQUENCE [LARGE SCALE GENOMIC DNA]</scope>
    <source>
        <strain evidence="4 5">UH-Slu-Lm8-n1</strain>
    </source>
</reference>
<dbReference type="GO" id="GO:0016020">
    <property type="term" value="C:membrane"/>
    <property type="evidence" value="ECO:0007669"/>
    <property type="project" value="TreeGrafter"/>
</dbReference>
<keyword evidence="2" id="KW-0472">Membrane</keyword>
<protein>
    <recommendedName>
        <fullName evidence="3">DUF3533 domain-containing protein</fullName>
    </recommendedName>
</protein>
<feature type="compositionally biased region" description="Basic and acidic residues" evidence="1">
    <location>
        <begin position="1"/>
        <end position="23"/>
    </location>
</feature>
<feature type="transmembrane region" description="Helical" evidence="2">
    <location>
        <begin position="65"/>
        <end position="87"/>
    </location>
</feature>
<reference evidence="5" key="2">
    <citation type="submission" date="2015-01" db="EMBL/GenBank/DDBJ databases">
        <title>Evolutionary Origins and Diversification of the Mycorrhizal Mutualists.</title>
        <authorList>
            <consortium name="DOE Joint Genome Institute"/>
            <consortium name="Mycorrhizal Genomics Consortium"/>
            <person name="Kohler A."/>
            <person name="Kuo A."/>
            <person name="Nagy L.G."/>
            <person name="Floudas D."/>
            <person name="Copeland A."/>
            <person name="Barry K.W."/>
            <person name="Cichocki N."/>
            <person name="Veneault-Fourrey C."/>
            <person name="LaButti K."/>
            <person name="Lindquist E.A."/>
            <person name="Lipzen A."/>
            <person name="Lundell T."/>
            <person name="Morin E."/>
            <person name="Murat C."/>
            <person name="Riley R."/>
            <person name="Ohm R."/>
            <person name="Sun H."/>
            <person name="Tunlid A."/>
            <person name="Henrissat B."/>
            <person name="Grigoriev I.V."/>
            <person name="Hibbett D.S."/>
            <person name="Martin F."/>
        </authorList>
    </citation>
    <scope>NUCLEOTIDE SEQUENCE [LARGE SCALE GENOMIC DNA]</scope>
    <source>
        <strain evidence="5">UH-Slu-Lm8-n1</strain>
    </source>
</reference>
<dbReference type="PANTHER" id="PTHR34814">
    <property type="entry name" value="NITROSOGUANIDINE RESISTANCE PROTEIN SNG1"/>
    <property type="match status" value="1"/>
</dbReference>
<feature type="transmembrane region" description="Helical" evidence="2">
    <location>
        <begin position="421"/>
        <end position="442"/>
    </location>
</feature>
<evidence type="ECO:0000259" key="3">
    <source>
        <dbReference type="Pfam" id="PF12051"/>
    </source>
</evidence>
<feature type="transmembrane region" description="Helical" evidence="2">
    <location>
        <begin position="265"/>
        <end position="284"/>
    </location>
</feature>
<name>A0A0C9ZT03_9AGAM</name>
<feature type="transmembrane region" description="Helical" evidence="2">
    <location>
        <begin position="305"/>
        <end position="328"/>
    </location>
</feature>
<dbReference type="HOGENOM" id="CLU_020178_2_0_1"/>
<sequence>MSDSLEHSFQEHATEKSEPDTASHHHTTVPIKTPVVPDTEDKPFSHGLFDKDPATTAARKGWFKISIFGVAAIFVMIWGVLPIYWAAIGRSSNNIHNLSGYVVDFDGGEIGQAVTQAFKNISSPQQMSWLILDASQFPGGPDDVAQALLDHRCWAAVTINPQASANLNASINTANGSYNTSQAVSAYITSGRNENVYKSLILGIPTKSLTTISHAFSLSSAQRLASRSDISTLMQTAPLLVVQPMGFTINDIRPFNVPVASAVDYVGLIYLVILAFVLTNQLLAARVESGLDKRLRLRPLILLRLLWPVTLYFFVSLMYSLLSLAFGVPFGRKFGHAGFIIYWMMSWCSMSALGLALESMITILTIKFIPIFLILWIISNVSVAFYPIEVLPAVFRYGFAMPFYNVSSTVRTLLFDTKNQIGLNFGVQFSWILISCITLPIFQWVVRRRQIKAWEASQRAAREKA</sequence>
<proteinExistence type="predicted"/>
<evidence type="ECO:0000256" key="2">
    <source>
        <dbReference type="SAM" id="Phobius"/>
    </source>
</evidence>
<dbReference type="AlphaFoldDB" id="A0A0C9ZT03"/>
<dbReference type="EMBL" id="KN835284">
    <property type="protein sequence ID" value="KIK40960.1"/>
    <property type="molecule type" value="Genomic_DNA"/>
</dbReference>
<feature type="domain" description="DUF3533" evidence="3">
    <location>
        <begin position="73"/>
        <end position="436"/>
    </location>
</feature>
<organism evidence="4 5">
    <name type="scientific">Suillus luteus UH-Slu-Lm8-n1</name>
    <dbReference type="NCBI Taxonomy" id="930992"/>
    <lineage>
        <taxon>Eukaryota</taxon>
        <taxon>Fungi</taxon>
        <taxon>Dikarya</taxon>
        <taxon>Basidiomycota</taxon>
        <taxon>Agaricomycotina</taxon>
        <taxon>Agaricomycetes</taxon>
        <taxon>Agaricomycetidae</taxon>
        <taxon>Boletales</taxon>
        <taxon>Suillineae</taxon>
        <taxon>Suillaceae</taxon>
        <taxon>Suillus</taxon>
    </lineage>
</organism>